<dbReference type="Proteomes" id="UP000186922">
    <property type="component" value="Unassembled WGS sequence"/>
</dbReference>
<sequence>MELEDHGPRRSGCELFNIKSVRRIKTCVQPRAGCNCSCGVSPRLKISTVMEDLKFPFTRQTSRFTIYSILEKVRDLDHQGQVSGFRNFHTPACGEMGNESGKANGHRFPGIECGEMEK</sequence>
<evidence type="ECO:0000313" key="2">
    <source>
        <dbReference type="EMBL" id="GAU88448.1"/>
    </source>
</evidence>
<proteinExistence type="predicted"/>
<dbReference type="EMBL" id="BDGG01000001">
    <property type="protein sequence ID" value="GAU88448.1"/>
    <property type="molecule type" value="Genomic_DNA"/>
</dbReference>
<dbReference type="AlphaFoldDB" id="A0A1D1UQM3"/>
<comment type="caution">
    <text evidence="2">The sequence shown here is derived from an EMBL/GenBank/DDBJ whole genome shotgun (WGS) entry which is preliminary data.</text>
</comment>
<gene>
    <name evidence="2" type="primary">RvY_01145-1</name>
    <name evidence="2" type="synonym">RvY_01145.1</name>
    <name evidence="2" type="ORF">RvY_01145</name>
</gene>
<keyword evidence="3" id="KW-1185">Reference proteome</keyword>
<accession>A0A1D1UQM3</accession>
<name>A0A1D1UQM3_RAMVA</name>
<reference evidence="2 3" key="1">
    <citation type="journal article" date="2016" name="Nat. Commun.">
        <title>Extremotolerant tardigrade genome and improved radiotolerance of human cultured cells by tardigrade-unique protein.</title>
        <authorList>
            <person name="Hashimoto T."/>
            <person name="Horikawa D.D."/>
            <person name="Saito Y."/>
            <person name="Kuwahara H."/>
            <person name="Kozuka-Hata H."/>
            <person name="Shin-I T."/>
            <person name="Minakuchi Y."/>
            <person name="Ohishi K."/>
            <person name="Motoyama A."/>
            <person name="Aizu T."/>
            <person name="Enomoto A."/>
            <person name="Kondo K."/>
            <person name="Tanaka S."/>
            <person name="Hara Y."/>
            <person name="Koshikawa S."/>
            <person name="Sagara H."/>
            <person name="Miura T."/>
            <person name="Yokobori S."/>
            <person name="Miyagawa K."/>
            <person name="Suzuki Y."/>
            <person name="Kubo T."/>
            <person name="Oyama M."/>
            <person name="Kohara Y."/>
            <person name="Fujiyama A."/>
            <person name="Arakawa K."/>
            <person name="Katayama T."/>
            <person name="Toyoda A."/>
            <person name="Kunieda T."/>
        </authorList>
    </citation>
    <scope>NUCLEOTIDE SEQUENCE [LARGE SCALE GENOMIC DNA]</scope>
    <source>
        <strain evidence="2 3">YOKOZUNA-1</strain>
    </source>
</reference>
<evidence type="ECO:0000256" key="1">
    <source>
        <dbReference type="SAM" id="MobiDB-lite"/>
    </source>
</evidence>
<organism evidence="2 3">
    <name type="scientific">Ramazzottius varieornatus</name>
    <name type="common">Water bear</name>
    <name type="synonym">Tardigrade</name>
    <dbReference type="NCBI Taxonomy" id="947166"/>
    <lineage>
        <taxon>Eukaryota</taxon>
        <taxon>Metazoa</taxon>
        <taxon>Ecdysozoa</taxon>
        <taxon>Tardigrada</taxon>
        <taxon>Eutardigrada</taxon>
        <taxon>Parachela</taxon>
        <taxon>Hypsibioidea</taxon>
        <taxon>Ramazzottiidae</taxon>
        <taxon>Ramazzottius</taxon>
    </lineage>
</organism>
<protein>
    <submittedName>
        <fullName evidence="2">Uncharacterized protein</fullName>
    </submittedName>
</protein>
<feature type="region of interest" description="Disordered" evidence="1">
    <location>
        <begin position="96"/>
        <end position="118"/>
    </location>
</feature>
<evidence type="ECO:0000313" key="3">
    <source>
        <dbReference type="Proteomes" id="UP000186922"/>
    </source>
</evidence>